<evidence type="ECO:0000313" key="4">
    <source>
        <dbReference type="EMBL" id="GAV19108.1"/>
    </source>
</evidence>
<dbReference type="GO" id="GO:0008270">
    <property type="term" value="F:zinc ion binding"/>
    <property type="evidence" value="ECO:0007669"/>
    <property type="project" value="UniProtKB-KW"/>
</dbReference>
<accession>A0A1L8CJK7</accession>
<keyword evidence="1" id="KW-0479">Metal-binding</keyword>
<protein>
    <recommendedName>
        <fullName evidence="3">C2H2-type domain-containing protein</fullName>
    </recommendedName>
</protein>
<gene>
    <name evidence="4" type="ORF">MMIC_P0037</name>
</gene>
<keyword evidence="5" id="KW-1185">Reference proteome</keyword>
<dbReference type="InterPro" id="IPR013087">
    <property type="entry name" value="Znf_C2H2_type"/>
</dbReference>
<evidence type="ECO:0000259" key="3">
    <source>
        <dbReference type="PROSITE" id="PS50157"/>
    </source>
</evidence>
<evidence type="ECO:0000256" key="1">
    <source>
        <dbReference type="PROSITE-ProRule" id="PRU00042"/>
    </source>
</evidence>
<dbReference type="AlphaFoldDB" id="A0A1L8CJK7"/>
<comment type="caution">
    <text evidence="4">The sequence shown here is derived from an EMBL/GenBank/DDBJ whole genome shotgun (WGS) entry which is preliminary data.</text>
</comment>
<dbReference type="Proteomes" id="UP000231632">
    <property type="component" value="Unassembled WGS sequence"/>
</dbReference>
<feature type="region of interest" description="Disordered" evidence="2">
    <location>
        <begin position="32"/>
        <end position="51"/>
    </location>
</feature>
<reference evidence="4 5" key="1">
    <citation type="journal article" date="2017" name="Arch. Microbiol.">
        <title>Mariprofundus micogutta sp. nov., a novel iron-oxidizing zetaproteobacterium isolated from a deep-sea hydrothermal field at the Bayonnaise knoll of the Izu-Ogasawara arc, and a description of Mariprofundales ord. nov. and Zetaproteobacteria classis nov.</title>
        <authorList>
            <person name="Makita H."/>
            <person name="Tanaka E."/>
            <person name="Mitsunobu S."/>
            <person name="Miyazaki M."/>
            <person name="Nunoura T."/>
            <person name="Uematsu K."/>
            <person name="Takaki Y."/>
            <person name="Nishi S."/>
            <person name="Shimamura S."/>
            <person name="Takai K."/>
        </authorList>
    </citation>
    <scope>NUCLEOTIDE SEQUENCE [LARGE SCALE GENOMIC DNA]</scope>
    <source>
        <strain evidence="4 5">ET2</strain>
    </source>
</reference>
<feature type="domain" description="C2H2-type" evidence="3">
    <location>
        <begin position="131"/>
        <end position="158"/>
    </location>
</feature>
<proteinExistence type="predicted"/>
<keyword evidence="1" id="KW-0862">Zinc</keyword>
<name>A0A1L8CJK7_9PROT</name>
<dbReference type="EMBL" id="BDFD01000001">
    <property type="protein sequence ID" value="GAV19108.1"/>
    <property type="molecule type" value="Genomic_DNA"/>
</dbReference>
<sequence>MGKKSFSRIPVEANGIQANFCKNPACSNYGVPASTKKQPRGPGAASRGRDNYTVVGSGRSVPAIHCHHCNEYPPLKSNQGISEELARISSYLSIEEVCCPNPACVNHAVGVSVSPSAYQSFGKTKSGSPRYRCKKCGKSFSIKRATTGQKQPHKNKLIFKLLMNKTPFRRICEVADISEGSLYPKIDFLHRQCLAFASDRERKLLDGMAIRRLYVSVDRQDYMVNWSQRSDKRNTILSSVGSADNETGYVFGMHLNYDPSLNASEIEEVAISAGDYAVAFPFREHARLWLQGDYEDAVRRSANPRLNGSLNGQIEDEYDDAVHREDVESSERITGTRMLPAKGTQVHSEYTLYGHFFFLHKLFGGVEKVRFFLDQDSGMRAACLAAFQPEIAARTCDAFYVRINKDMTVDEKRRTLADSRREFRQAQKANPSLSESEVKLMLIKQRMGNMAEIGKWKDRWLLHPFPNMSEPEKAICYLTDYGDYDTDHQAWLYNKASMHGIDCFFMQVRRRLSLLERPIASASATGRRWFGYSAYNPESIVKLLDIFRVFYNYCLVGSDKKTPAMRIGLAKGSVQLEDIIYHQ</sequence>
<evidence type="ECO:0000256" key="2">
    <source>
        <dbReference type="SAM" id="MobiDB-lite"/>
    </source>
</evidence>
<dbReference type="PROSITE" id="PS50157">
    <property type="entry name" value="ZINC_FINGER_C2H2_2"/>
    <property type="match status" value="1"/>
</dbReference>
<organism evidence="4 5">
    <name type="scientific">Mariprofundus micogutta</name>
    <dbReference type="NCBI Taxonomy" id="1921010"/>
    <lineage>
        <taxon>Bacteria</taxon>
        <taxon>Pseudomonadati</taxon>
        <taxon>Pseudomonadota</taxon>
        <taxon>Candidatius Mariprofundia</taxon>
        <taxon>Mariprofundales</taxon>
        <taxon>Mariprofundaceae</taxon>
        <taxon>Mariprofundus</taxon>
    </lineage>
</organism>
<evidence type="ECO:0000313" key="5">
    <source>
        <dbReference type="Proteomes" id="UP000231632"/>
    </source>
</evidence>
<dbReference type="STRING" id="1921010.MMIC_P0037"/>
<keyword evidence="1" id="KW-0863">Zinc-finger</keyword>